<evidence type="ECO:0000259" key="2">
    <source>
        <dbReference type="Pfam" id="PF20700"/>
    </source>
</evidence>
<proteinExistence type="predicted"/>
<dbReference type="InterPro" id="IPR049012">
    <property type="entry name" value="Mutator_transp_dom"/>
</dbReference>
<dbReference type="Pfam" id="PF20700">
    <property type="entry name" value="Mutator"/>
    <property type="match status" value="1"/>
</dbReference>
<dbReference type="EMBL" id="JARPUR010000006">
    <property type="protein sequence ID" value="KAK4874299.1"/>
    <property type="molecule type" value="Genomic_DNA"/>
</dbReference>
<dbReference type="Proteomes" id="UP001353858">
    <property type="component" value="Unassembled WGS sequence"/>
</dbReference>
<accession>A0AAN7P0E1</accession>
<evidence type="ECO:0000313" key="3">
    <source>
        <dbReference type="EMBL" id="KAK4874299.1"/>
    </source>
</evidence>
<evidence type="ECO:0000256" key="1">
    <source>
        <dbReference type="SAM" id="MobiDB-lite"/>
    </source>
</evidence>
<feature type="domain" description="Mutator-like transposase" evidence="2">
    <location>
        <begin position="14"/>
        <end position="92"/>
    </location>
</feature>
<protein>
    <recommendedName>
        <fullName evidence="2">Mutator-like transposase domain-containing protein</fullName>
    </recommendedName>
</protein>
<dbReference type="AlphaFoldDB" id="A0AAN7P0E1"/>
<feature type="compositionally biased region" description="Polar residues" evidence="1">
    <location>
        <begin position="96"/>
        <end position="123"/>
    </location>
</feature>
<evidence type="ECO:0000313" key="4">
    <source>
        <dbReference type="Proteomes" id="UP001353858"/>
    </source>
</evidence>
<organism evidence="3 4">
    <name type="scientific">Aquatica leii</name>
    <dbReference type="NCBI Taxonomy" id="1421715"/>
    <lineage>
        <taxon>Eukaryota</taxon>
        <taxon>Metazoa</taxon>
        <taxon>Ecdysozoa</taxon>
        <taxon>Arthropoda</taxon>
        <taxon>Hexapoda</taxon>
        <taxon>Insecta</taxon>
        <taxon>Pterygota</taxon>
        <taxon>Neoptera</taxon>
        <taxon>Endopterygota</taxon>
        <taxon>Coleoptera</taxon>
        <taxon>Polyphaga</taxon>
        <taxon>Elateriformia</taxon>
        <taxon>Elateroidea</taxon>
        <taxon>Lampyridae</taxon>
        <taxon>Luciolinae</taxon>
        <taxon>Aquatica</taxon>
    </lineage>
</organism>
<reference evidence="4" key="1">
    <citation type="submission" date="2023-01" db="EMBL/GenBank/DDBJ databases">
        <title>Key to firefly adult light organ development and bioluminescence: homeobox transcription factors regulate luciferase expression and transportation to peroxisome.</title>
        <authorList>
            <person name="Fu X."/>
        </authorList>
    </citation>
    <scope>NUCLEOTIDE SEQUENCE [LARGE SCALE GENOMIC DNA]</scope>
</reference>
<comment type="caution">
    <text evidence="3">The sequence shown here is derived from an EMBL/GenBank/DDBJ whole genome shotgun (WGS) entry which is preliminary data.</text>
</comment>
<gene>
    <name evidence="3" type="ORF">RN001_013659</name>
</gene>
<name>A0AAN7P0E1_9COLE</name>
<sequence>MELEEQKQYTEISGRRIVDIAHFFMSLKAVQHDGFGCSLFDIDLVGERRKGFVSVFTVKCAMCNKIETISTENSETSRMNINLSAVSYHRHREVSTTRNLTSTSSDNNSHFSTVSPSMFSRDP</sequence>
<keyword evidence="4" id="KW-1185">Reference proteome</keyword>
<feature type="region of interest" description="Disordered" evidence="1">
    <location>
        <begin position="90"/>
        <end position="123"/>
    </location>
</feature>